<dbReference type="SMART" id="SM00849">
    <property type="entry name" value="Lactamase_B"/>
    <property type="match status" value="1"/>
</dbReference>
<dbReference type="RefSeq" id="WP_257529660.1">
    <property type="nucleotide sequence ID" value="NZ_JANKAS010000002.1"/>
</dbReference>
<dbReference type="InterPro" id="IPR001279">
    <property type="entry name" value="Metallo-B-lactamas"/>
</dbReference>
<dbReference type="Gene3D" id="3.60.15.10">
    <property type="entry name" value="Ribonuclease Z/Hydroxyacylglutathione hydrolase-like"/>
    <property type="match status" value="1"/>
</dbReference>
<name>A0AAE3HFQ9_9FIRM</name>
<keyword evidence="2" id="KW-0479">Metal-binding</keyword>
<evidence type="ECO:0000259" key="5">
    <source>
        <dbReference type="SMART" id="SM00849"/>
    </source>
</evidence>
<dbReference type="InterPro" id="IPR036866">
    <property type="entry name" value="RibonucZ/Hydroxyglut_hydro"/>
</dbReference>
<keyword evidence="4" id="KW-0862">Zinc</keyword>
<evidence type="ECO:0000313" key="7">
    <source>
        <dbReference type="Proteomes" id="UP001205748"/>
    </source>
</evidence>
<dbReference type="CDD" id="cd06262">
    <property type="entry name" value="metallo-hydrolase-like_MBL-fold"/>
    <property type="match status" value="1"/>
</dbReference>
<dbReference type="Proteomes" id="UP001205748">
    <property type="component" value="Unassembled WGS sequence"/>
</dbReference>
<sequence>MIIETVPSGIYAANCYIIGCEETKEGAIIDPGGDALGLLFKIKKLQLNIKYIILTHGHLDHIGGVNEIKRKTQAAICIHSLDKDMLMDPELNLSKNMGRHIITQPCDIELKDKDVLNIGNISLEIIHTPGHTPGGICILANDSLFSGDTLFAGSVGRTDFPKGSTQDIISSISEKLFTLEDNVVVYPGHGAWTTIGKEKATNPFFN</sequence>
<organism evidence="6 7">
    <name type="scientific">Irregularibacter muris</name>
    <dbReference type="NCBI Taxonomy" id="1796619"/>
    <lineage>
        <taxon>Bacteria</taxon>
        <taxon>Bacillati</taxon>
        <taxon>Bacillota</taxon>
        <taxon>Clostridia</taxon>
        <taxon>Eubacteriales</taxon>
        <taxon>Eubacteriaceae</taxon>
        <taxon>Irregularibacter</taxon>
    </lineage>
</organism>
<keyword evidence="3" id="KW-0378">Hydrolase</keyword>
<protein>
    <submittedName>
        <fullName evidence="6">MBL fold metallo-hydrolase</fullName>
    </submittedName>
</protein>
<dbReference type="PANTHER" id="PTHR46233:SF3">
    <property type="entry name" value="HYDROXYACYLGLUTATHIONE HYDROLASE GLOC"/>
    <property type="match status" value="1"/>
</dbReference>
<dbReference type="InterPro" id="IPR051453">
    <property type="entry name" value="MBL_Glyoxalase_II"/>
</dbReference>
<reference evidence="6" key="1">
    <citation type="submission" date="2022-07" db="EMBL/GenBank/DDBJ databases">
        <title>Enhanced cultured diversity of the mouse gut microbiota enables custom-made synthetic communities.</title>
        <authorList>
            <person name="Afrizal A."/>
        </authorList>
    </citation>
    <scope>NUCLEOTIDE SEQUENCE</scope>
    <source>
        <strain evidence="6">DSM 28593</strain>
    </source>
</reference>
<gene>
    <name evidence="6" type="ORF">NSA47_04275</name>
</gene>
<accession>A0AAE3HFQ9</accession>
<evidence type="ECO:0000256" key="4">
    <source>
        <dbReference type="ARBA" id="ARBA00022833"/>
    </source>
</evidence>
<evidence type="ECO:0000256" key="3">
    <source>
        <dbReference type="ARBA" id="ARBA00022801"/>
    </source>
</evidence>
<dbReference type="Pfam" id="PF00753">
    <property type="entry name" value="Lactamase_B"/>
    <property type="match status" value="1"/>
</dbReference>
<comment type="cofactor">
    <cofactor evidence="1">
        <name>Zn(2+)</name>
        <dbReference type="ChEBI" id="CHEBI:29105"/>
    </cofactor>
</comment>
<evidence type="ECO:0000313" key="6">
    <source>
        <dbReference type="EMBL" id="MCR1898204.1"/>
    </source>
</evidence>
<dbReference type="EMBL" id="JANKAS010000002">
    <property type="protein sequence ID" value="MCR1898204.1"/>
    <property type="molecule type" value="Genomic_DNA"/>
</dbReference>
<dbReference type="GO" id="GO:0016787">
    <property type="term" value="F:hydrolase activity"/>
    <property type="evidence" value="ECO:0007669"/>
    <property type="project" value="UniProtKB-KW"/>
</dbReference>
<dbReference type="GO" id="GO:0046872">
    <property type="term" value="F:metal ion binding"/>
    <property type="evidence" value="ECO:0007669"/>
    <property type="project" value="UniProtKB-KW"/>
</dbReference>
<dbReference type="SUPFAM" id="SSF56281">
    <property type="entry name" value="Metallo-hydrolase/oxidoreductase"/>
    <property type="match status" value="1"/>
</dbReference>
<keyword evidence="7" id="KW-1185">Reference proteome</keyword>
<dbReference type="AlphaFoldDB" id="A0AAE3HFQ9"/>
<evidence type="ECO:0000256" key="2">
    <source>
        <dbReference type="ARBA" id="ARBA00022723"/>
    </source>
</evidence>
<proteinExistence type="predicted"/>
<dbReference type="PANTHER" id="PTHR46233">
    <property type="entry name" value="HYDROXYACYLGLUTATHIONE HYDROLASE GLOC"/>
    <property type="match status" value="1"/>
</dbReference>
<feature type="domain" description="Metallo-beta-lactamase" evidence="5">
    <location>
        <begin position="12"/>
        <end position="189"/>
    </location>
</feature>
<comment type="caution">
    <text evidence="6">The sequence shown here is derived from an EMBL/GenBank/DDBJ whole genome shotgun (WGS) entry which is preliminary data.</text>
</comment>
<evidence type="ECO:0000256" key="1">
    <source>
        <dbReference type="ARBA" id="ARBA00001947"/>
    </source>
</evidence>